<gene>
    <name evidence="1" type="ORF">BJ322DRAFT_1110123</name>
</gene>
<proteinExistence type="predicted"/>
<evidence type="ECO:0000313" key="1">
    <source>
        <dbReference type="EMBL" id="KAF9783239.1"/>
    </source>
</evidence>
<dbReference type="Proteomes" id="UP000736335">
    <property type="component" value="Unassembled WGS sequence"/>
</dbReference>
<organism evidence="1 2">
    <name type="scientific">Thelephora terrestris</name>
    <dbReference type="NCBI Taxonomy" id="56493"/>
    <lineage>
        <taxon>Eukaryota</taxon>
        <taxon>Fungi</taxon>
        <taxon>Dikarya</taxon>
        <taxon>Basidiomycota</taxon>
        <taxon>Agaricomycotina</taxon>
        <taxon>Agaricomycetes</taxon>
        <taxon>Thelephorales</taxon>
        <taxon>Thelephoraceae</taxon>
        <taxon>Thelephora</taxon>
    </lineage>
</organism>
<protein>
    <submittedName>
        <fullName evidence="1">Uncharacterized protein</fullName>
    </submittedName>
</protein>
<accession>A0A9P6HD83</accession>
<comment type="caution">
    <text evidence="1">The sequence shown here is derived from an EMBL/GenBank/DDBJ whole genome shotgun (WGS) entry which is preliminary data.</text>
</comment>
<evidence type="ECO:0000313" key="2">
    <source>
        <dbReference type="Proteomes" id="UP000736335"/>
    </source>
</evidence>
<sequence>MSPKTLRRSQSSLAFPTNADFKTEKELLKYYYKSRDARLALLQAVRQEQGNMEAIVYFNHYLLYSPITIYPDTTEDYRTQKTYTSEIMGVKLVYYVQDPKTHQWELAPSINPTPPSSDEYNRYDTVPLIDYMGQGWKTDVEALEYLKTKKSARKLISRQAWTYMYQGAGVMYIVHPLFEVPLVLGPHDSEESILRKVTIRLDTLKRVADKYSGNV</sequence>
<reference evidence="1" key="2">
    <citation type="submission" date="2020-11" db="EMBL/GenBank/DDBJ databases">
        <authorList>
            <consortium name="DOE Joint Genome Institute"/>
            <person name="Kuo A."/>
            <person name="Miyauchi S."/>
            <person name="Kiss E."/>
            <person name="Drula E."/>
            <person name="Kohler A."/>
            <person name="Sanchez-Garcia M."/>
            <person name="Andreopoulos B."/>
            <person name="Barry K.W."/>
            <person name="Bonito G."/>
            <person name="Buee M."/>
            <person name="Carver A."/>
            <person name="Chen C."/>
            <person name="Cichocki N."/>
            <person name="Clum A."/>
            <person name="Culley D."/>
            <person name="Crous P.W."/>
            <person name="Fauchery L."/>
            <person name="Girlanda M."/>
            <person name="Hayes R."/>
            <person name="Keri Z."/>
            <person name="Labutti K."/>
            <person name="Lipzen A."/>
            <person name="Lombard V."/>
            <person name="Magnuson J."/>
            <person name="Maillard F."/>
            <person name="Morin E."/>
            <person name="Murat C."/>
            <person name="Nolan M."/>
            <person name="Ohm R."/>
            <person name="Pangilinan J."/>
            <person name="Pereira M."/>
            <person name="Perotto S."/>
            <person name="Peter M."/>
            <person name="Riley R."/>
            <person name="Sitrit Y."/>
            <person name="Stielow B."/>
            <person name="Szollosi G."/>
            <person name="Zifcakova L."/>
            <person name="Stursova M."/>
            <person name="Spatafora J.W."/>
            <person name="Tedersoo L."/>
            <person name="Vaario L.-M."/>
            <person name="Yamada A."/>
            <person name="Yan M."/>
            <person name="Wang P."/>
            <person name="Xu J."/>
            <person name="Bruns T."/>
            <person name="Baldrian P."/>
            <person name="Vilgalys R."/>
            <person name="Henrissat B."/>
            <person name="Grigoriev I.V."/>
            <person name="Hibbett D."/>
            <person name="Nagy L.G."/>
            <person name="Martin F.M."/>
        </authorList>
    </citation>
    <scope>NUCLEOTIDE SEQUENCE</scope>
    <source>
        <strain evidence="1">UH-Tt-Lm1</strain>
    </source>
</reference>
<dbReference type="AlphaFoldDB" id="A0A9P6HD83"/>
<reference evidence="1" key="1">
    <citation type="journal article" date="2020" name="Nat. Commun.">
        <title>Large-scale genome sequencing of mycorrhizal fungi provides insights into the early evolution of symbiotic traits.</title>
        <authorList>
            <person name="Miyauchi S."/>
            <person name="Kiss E."/>
            <person name="Kuo A."/>
            <person name="Drula E."/>
            <person name="Kohler A."/>
            <person name="Sanchez-Garcia M."/>
            <person name="Morin E."/>
            <person name="Andreopoulos B."/>
            <person name="Barry K.W."/>
            <person name="Bonito G."/>
            <person name="Buee M."/>
            <person name="Carver A."/>
            <person name="Chen C."/>
            <person name="Cichocki N."/>
            <person name="Clum A."/>
            <person name="Culley D."/>
            <person name="Crous P.W."/>
            <person name="Fauchery L."/>
            <person name="Girlanda M."/>
            <person name="Hayes R.D."/>
            <person name="Keri Z."/>
            <person name="LaButti K."/>
            <person name="Lipzen A."/>
            <person name="Lombard V."/>
            <person name="Magnuson J."/>
            <person name="Maillard F."/>
            <person name="Murat C."/>
            <person name="Nolan M."/>
            <person name="Ohm R.A."/>
            <person name="Pangilinan J."/>
            <person name="Pereira M.F."/>
            <person name="Perotto S."/>
            <person name="Peter M."/>
            <person name="Pfister S."/>
            <person name="Riley R."/>
            <person name="Sitrit Y."/>
            <person name="Stielow J.B."/>
            <person name="Szollosi G."/>
            <person name="Zifcakova L."/>
            <person name="Stursova M."/>
            <person name="Spatafora J.W."/>
            <person name="Tedersoo L."/>
            <person name="Vaario L.M."/>
            <person name="Yamada A."/>
            <person name="Yan M."/>
            <person name="Wang P."/>
            <person name="Xu J."/>
            <person name="Bruns T."/>
            <person name="Baldrian P."/>
            <person name="Vilgalys R."/>
            <person name="Dunand C."/>
            <person name="Henrissat B."/>
            <person name="Grigoriev I.V."/>
            <person name="Hibbett D."/>
            <person name="Nagy L.G."/>
            <person name="Martin F.M."/>
        </authorList>
    </citation>
    <scope>NUCLEOTIDE SEQUENCE</scope>
    <source>
        <strain evidence="1">UH-Tt-Lm1</strain>
    </source>
</reference>
<name>A0A9P6HD83_9AGAM</name>
<keyword evidence="2" id="KW-1185">Reference proteome</keyword>
<dbReference type="EMBL" id="WIUZ02000010">
    <property type="protein sequence ID" value="KAF9783239.1"/>
    <property type="molecule type" value="Genomic_DNA"/>
</dbReference>